<proteinExistence type="predicted"/>
<evidence type="ECO:0008006" key="4">
    <source>
        <dbReference type="Google" id="ProtNLM"/>
    </source>
</evidence>
<dbReference type="PROSITE" id="PS51257">
    <property type="entry name" value="PROKAR_LIPOPROTEIN"/>
    <property type="match status" value="1"/>
</dbReference>
<dbReference type="Proteomes" id="UP000054725">
    <property type="component" value="Unassembled WGS sequence"/>
</dbReference>
<dbReference type="PATRIC" id="fig|45070.6.peg.3325"/>
<dbReference type="EMBL" id="LNYO01000027">
    <property type="protein sequence ID" value="KTD32238.1"/>
    <property type="molecule type" value="Genomic_DNA"/>
</dbReference>
<feature type="region of interest" description="Disordered" evidence="1">
    <location>
        <begin position="28"/>
        <end position="54"/>
    </location>
</feature>
<keyword evidence="3" id="KW-1185">Reference proteome</keyword>
<sequence>MNTNGFKIIVLIGLLGFGLSACTNKTKPAQTHPEIGYEGGFGGEGGHNHQPKDD</sequence>
<evidence type="ECO:0000313" key="3">
    <source>
        <dbReference type="Proteomes" id="UP000054725"/>
    </source>
</evidence>
<evidence type="ECO:0000256" key="1">
    <source>
        <dbReference type="SAM" id="MobiDB-lite"/>
    </source>
</evidence>
<reference evidence="2 3" key="1">
    <citation type="submission" date="2015-11" db="EMBL/GenBank/DDBJ databases">
        <title>Genomic analysis of 38 Legionella species identifies large and diverse effector repertoires.</title>
        <authorList>
            <person name="Burstein D."/>
            <person name="Amaro F."/>
            <person name="Zusman T."/>
            <person name="Lifshitz Z."/>
            <person name="Cohen O."/>
            <person name="Gilbert J.A."/>
            <person name="Pupko T."/>
            <person name="Shuman H.A."/>
            <person name="Segal G."/>
        </authorList>
    </citation>
    <scope>NUCLEOTIDE SEQUENCE [LARGE SCALE GENOMIC DNA]</scope>
    <source>
        <strain evidence="2 3">ATCC 49506</strain>
    </source>
</reference>
<evidence type="ECO:0000313" key="2">
    <source>
        <dbReference type="EMBL" id="KTD32238.1"/>
    </source>
</evidence>
<dbReference type="RefSeq" id="WP_165482925.1">
    <property type="nucleotide sequence ID" value="NZ_CAAAIF010000015.1"/>
</dbReference>
<name>A0A0W0WIZ1_9GAMM</name>
<protein>
    <recommendedName>
        <fullName evidence="4">Lipoprotein</fullName>
    </recommendedName>
</protein>
<comment type="caution">
    <text evidence="2">The sequence shown here is derived from an EMBL/GenBank/DDBJ whole genome shotgun (WGS) entry which is preliminary data.</text>
</comment>
<organism evidence="2 3">
    <name type="scientific">Legionella nautarum</name>
    <dbReference type="NCBI Taxonomy" id="45070"/>
    <lineage>
        <taxon>Bacteria</taxon>
        <taxon>Pseudomonadati</taxon>
        <taxon>Pseudomonadota</taxon>
        <taxon>Gammaproteobacteria</taxon>
        <taxon>Legionellales</taxon>
        <taxon>Legionellaceae</taxon>
        <taxon>Legionella</taxon>
    </lineage>
</organism>
<dbReference type="STRING" id="45070.Lnau_3149"/>
<accession>A0A0W0WIZ1</accession>
<dbReference type="AlphaFoldDB" id="A0A0W0WIZ1"/>
<gene>
    <name evidence="2" type="ORF">Lnau_3149</name>
</gene>